<evidence type="ECO:0000313" key="1">
    <source>
        <dbReference type="EMBL" id="PKU83640.1"/>
    </source>
</evidence>
<reference evidence="1 2" key="2">
    <citation type="journal article" date="2017" name="Nature">
        <title>The Apostasia genome and the evolution of orchids.</title>
        <authorList>
            <person name="Zhang G.Q."/>
            <person name="Liu K.W."/>
            <person name="Li Z."/>
            <person name="Lohaus R."/>
            <person name="Hsiao Y.Y."/>
            <person name="Niu S.C."/>
            <person name="Wang J.Y."/>
            <person name="Lin Y.C."/>
            <person name="Xu Q."/>
            <person name="Chen L.J."/>
            <person name="Yoshida K."/>
            <person name="Fujiwara S."/>
            <person name="Wang Z.W."/>
            <person name="Zhang Y.Q."/>
            <person name="Mitsuda N."/>
            <person name="Wang M."/>
            <person name="Liu G.H."/>
            <person name="Pecoraro L."/>
            <person name="Huang H.X."/>
            <person name="Xiao X.J."/>
            <person name="Lin M."/>
            <person name="Wu X.Y."/>
            <person name="Wu W.L."/>
            <person name="Chen Y.Y."/>
            <person name="Chang S.B."/>
            <person name="Sakamoto S."/>
            <person name="Ohme-Takagi M."/>
            <person name="Yagi M."/>
            <person name="Zeng S.J."/>
            <person name="Shen C.Y."/>
            <person name="Yeh C.M."/>
            <person name="Luo Y.B."/>
            <person name="Tsai W.C."/>
            <person name="Van de Peer Y."/>
            <person name="Liu Z.J."/>
        </authorList>
    </citation>
    <scope>NUCLEOTIDE SEQUENCE [LARGE SCALE GENOMIC DNA]</scope>
    <source>
        <tissue evidence="1">The whole plant</tissue>
    </source>
</reference>
<name>A0A2I0X6W7_9ASPA</name>
<sequence length="130" mass="14754">MSKSRLMQKLVAAASEESIDEIHMPDIPGEPASIEICSMFCYGIVVTLNAYNVVNSPLCGRVPRMFETVEKGNLIYKIEVFLSTIMFRGRRDSIIVLESTRSLLPCSDDLNRKRFTSENDHTRQQLVPKD</sequence>
<protein>
    <submittedName>
        <fullName evidence="1">BTB/POZ domain-containing protein NPY1</fullName>
    </submittedName>
</protein>
<dbReference type="PANTHER" id="PTHR32370">
    <property type="entry name" value="OS12G0117600 PROTEIN"/>
    <property type="match status" value="1"/>
</dbReference>
<dbReference type="InterPro" id="IPR043454">
    <property type="entry name" value="NPH3/RPT2-like"/>
</dbReference>
<gene>
    <name evidence="1" type="primary">NPY1</name>
    <name evidence="1" type="ORF">MA16_Dca020857</name>
</gene>
<dbReference type="Proteomes" id="UP000233837">
    <property type="component" value="Unassembled WGS sequence"/>
</dbReference>
<keyword evidence="2" id="KW-1185">Reference proteome</keyword>
<organism evidence="1 2">
    <name type="scientific">Dendrobium catenatum</name>
    <dbReference type="NCBI Taxonomy" id="906689"/>
    <lineage>
        <taxon>Eukaryota</taxon>
        <taxon>Viridiplantae</taxon>
        <taxon>Streptophyta</taxon>
        <taxon>Embryophyta</taxon>
        <taxon>Tracheophyta</taxon>
        <taxon>Spermatophyta</taxon>
        <taxon>Magnoliopsida</taxon>
        <taxon>Liliopsida</taxon>
        <taxon>Asparagales</taxon>
        <taxon>Orchidaceae</taxon>
        <taxon>Epidendroideae</taxon>
        <taxon>Malaxideae</taxon>
        <taxon>Dendrobiinae</taxon>
        <taxon>Dendrobium</taxon>
    </lineage>
</organism>
<dbReference type="AlphaFoldDB" id="A0A2I0X6W7"/>
<evidence type="ECO:0000313" key="2">
    <source>
        <dbReference type="Proteomes" id="UP000233837"/>
    </source>
</evidence>
<reference evidence="1 2" key="1">
    <citation type="journal article" date="2016" name="Sci. Rep.">
        <title>The Dendrobium catenatum Lindl. genome sequence provides insights into polysaccharide synthase, floral development and adaptive evolution.</title>
        <authorList>
            <person name="Zhang G.Q."/>
            <person name="Xu Q."/>
            <person name="Bian C."/>
            <person name="Tsai W.C."/>
            <person name="Yeh C.M."/>
            <person name="Liu K.W."/>
            <person name="Yoshida K."/>
            <person name="Zhang L.S."/>
            <person name="Chang S.B."/>
            <person name="Chen F."/>
            <person name="Shi Y."/>
            <person name="Su Y.Y."/>
            <person name="Zhang Y.Q."/>
            <person name="Chen L.J."/>
            <person name="Yin Y."/>
            <person name="Lin M."/>
            <person name="Huang H."/>
            <person name="Deng H."/>
            <person name="Wang Z.W."/>
            <person name="Zhu S.L."/>
            <person name="Zhao X."/>
            <person name="Deng C."/>
            <person name="Niu S.C."/>
            <person name="Huang J."/>
            <person name="Wang M."/>
            <person name="Liu G.H."/>
            <person name="Yang H.J."/>
            <person name="Xiao X.J."/>
            <person name="Hsiao Y.Y."/>
            <person name="Wu W.L."/>
            <person name="Chen Y.Y."/>
            <person name="Mitsuda N."/>
            <person name="Ohme-Takagi M."/>
            <person name="Luo Y.B."/>
            <person name="Van de Peer Y."/>
            <person name="Liu Z.J."/>
        </authorList>
    </citation>
    <scope>NUCLEOTIDE SEQUENCE [LARGE SCALE GENOMIC DNA]</scope>
    <source>
        <tissue evidence="1">The whole plant</tissue>
    </source>
</reference>
<accession>A0A2I0X6W7</accession>
<dbReference type="EMBL" id="KZ502086">
    <property type="protein sequence ID" value="PKU83640.1"/>
    <property type="molecule type" value="Genomic_DNA"/>
</dbReference>
<proteinExistence type="predicted"/>